<evidence type="ECO:0000256" key="1">
    <source>
        <dbReference type="SAM" id="Phobius"/>
    </source>
</evidence>
<sequence>MDFLTHAINWVKAGLTAWDLLPNFSSASGVFCLLVWISTLLALGLFVVSLFADVFGGDADVSGDIDGDAGHFSARAVIGFMLGFSWAGFVSIQSGLSILGAVGIGLLAGIVMFLIIMQLMRFIYSLRSDGNLDYDSLVGMRGSVYVTLPPHGQPGGQVQVSHPGQLITMAAIQHGDKALPAQTRIVVVEASTSLLVVRSLDDEQPAPQHPAGGSA</sequence>
<name>A0A9D1VAH3_9BACT</name>
<dbReference type="Gene3D" id="2.40.50.140">
    <property type="entry name" value="Nucleic acid-binding proteins"/>
    <property type="match status" value="1"/>
</dbReference>
<accession>A0A9D1VAH3</accession>
<dbReference type="Proteomes" id="UP000823964">
    <property type="component" value="Unassembled WGS sequence"/>
</dbReference>
<keyword evidence="1" id="KW-1133">Transmembrane helix</keyword>
<feature type="transmembrane region" description="Helical" evidence="1">
    <location>
        <begin position="28"/>
        <end position="51"/>
    </location>
</feature>
<dbReference type="InterPro" id="IPR012340">
    <property type="entry name" value="NA-bd_OB-fold"/>
</dbReference>
<evidence type="ECO:0008006" key="4">
    <source>
        <dbReference type="Google" id="ProtNLM"/>
    </source>
</evidence>
<evidence type="ECO:0000313" key="3">
    <source>
        <dbReference type="Proteomes" id="UP000823964"/>
    </source>
</evidence>
<feature type="transmembrane region" description="Helical" evidence="1">
    <location>
        <begin position="72"/>
        <end position="92"/>
    </location>
</feature>
<keyword evidence="1" id="KW-0812">Transmembrane</keyword>
<reference evidence="2" key="2">
    <citation type="submission" date="2021-04" db="EMBL/GenBank/DDBJ databases">
        <authorList>
            <person name="Gilroy R."/>
        </authorList>
    </citation>
    <scope>NUCLEOTIDE SEQUENCE</scope>
    <source>
        <strain evidence="2">14975</strain>
    </source>
</reference>
<feature type="transmembrane region" description="Helical" evidence="1">
    <location>
        <begin position="98"/>
        <end position="117"/>
    </location>
</feature>
<evidence type="ECO:0000313" key="2">
    <source>
        <dbReference type="EMBL" id="HIX19526.1"/>
    </source>
</evidence>
<reference evidence="2" key="1">
    <citation type="journal article" date="2021" name="PeerJ">
        <title>Extensive microbial diversity within the chicken gut microbiome revealed by metagenomics and culture.</title>
        <authorList>
            <person name="Gilroy R."/>
            <person name="Ravi A."/>
            <person name="Getino M."/>
            <person name="Pursley I."/>
            <person name="Horton D.L."/>
            <person name="Alikhan N.F."/>
            <person name="Baker D."/>
            <person name="Gharbi K."/>
            <person name="Hall N."/>
            <person name="Watson M."/>
            <person name="Adriaenssens E.M."/>
            <person name="Foster-Nyarko E."/>
            <person name="Jarju S."/>
            <person name="Secka A."/>
            <person name="Antonio M."/>
            <person name="Oren A."/>
            <person name="Chaudhuri R.R."/>
            <person name="La Ragione R."/>
            <person name="Hildebrand F."/>
            <person name="Pallen M.J."/>
        </authorList>
    </citation>
    <scope>NUCLEOTIDE SEQUENCE</scope>
    <source>
        <strain evidence="2">14975</strain>
    </source>
</reference>
<dbReference type="EMBL" id="DXFQ01000048">
    <property type="protein sequence ID" value="HIX19526.1"/>
    <property type="molecule type" value="Genomic_DNA"/>
</dbReference>
<keyword evidence="1" id="KW-0472">Membrane</keyword>
<gene>
    <name evidence="2" type="ORF">H9862_02855</name>
</gene>
<protein>
    <recommendedName>
        <fullName evidence="4">NfeD-like C-terminal domain-containing protein</fullName>
    </recommendedName>
</protein>
<dbReference type="AlphaFoldDB" id="A0A9D1VAH3"/>
<organism evidence="2 3">
    <name type="scientific">Candidatus Akkermansia intestinigallinarum</name>
    <dbReference type="NCBI Taxonomy" id="2838431"/>
    <lineage>
        <taxon>Bacteria</taxon>
        <taxon>Pseudomonadati</taxon>
        <taxon>Verrucomicrobiota</taxon>
        <taxon>Verrucomicrobiia</taxon>
        <taxon>Verrucomicrobiales</taxon>
        <taxon>Akkermansiaceae</taxon>
        <taxon>Akkermansia</taxon>
    </lineage>
</organism>
<comment type="caution">
    <text evidence="2">The sequence shown here is derived from an EMBL/GenBank/DDBJ whole genome shotgun (WGS) entry which is preliminary data.</text>
</comment>
<proteinExistence type="predicted"/>